<protein>
    <submittedName>
        <fullName evidence="3">CocE/NonD family hydrolase</fullName>
    </submittedName>
</protein>
<dbReference type="Gene3D" id="2.60.120.260">
    <property type="entry name" value="Galactose-binding domain-like"/>
    <property type="match status" value="1"/>
</dbReference>
<dbReference type="PANTHER" id="PTHR43056:SF10">
    <property type="entry name" value="COCE_NOND FAMILY, PUTATIVE (AFU_ORTHOLOGUE AFUA_7G00600)-RELATED"/>
    <property type="match status" value="1"/>
</dbReference>
<dbReference type="InterPro" id="IPR005674">
    <property type="entry name" value="CocE/Ser_esterase"/>
</dbReference>
<dbReference type="RefSeq" id="WP_163692401.1">
    <property type="nucleotide sequence ID" value="NZ_FXTW01000001.1"/>
</dbReference>
<comment type="caution">
    <text evidence="3">The sequence shown here is derived from an EMBL/GenBank/DDBJ whole genome shotgun (WGS) entry which is preliminary data.</text>
</comment>
<evidence type="ECO:0000313" key="3">
    <source>
        <dbReference type="EMBL" id="NER10392.1"/>
    </source>
</evidence>
<dbReference type="PROSITE" id="PS51257">
    <property type="entry name" value="PROKAR_LIPOPROTEIN"/>
    <property type="match status" value="1"/>
</dbReference>
<evidence type="ECO:0000313" key="4">
    <source>
        <dbReference type="Proteomes" id="UP000468443"/>
    </source>
</evidence>
<accession>A0A6P0UCS4</accession>
<keyword evidence="1 3" id="KW-0378">Hydrolase</keyword>
<dbReference type="AlphaFoldDB" id="A0A6P0UCS4"/>
<dbReference type="PANTHER" id="PTHR43056">
    <property type="entry name" value="PEPTIDASE S9 PROLYL OLIGOPEPTIDASE"/>
    <property type="match status" value="1"/>
</dbReference>
<evidence type="ECO:0000256" key="1">
    <source>
        <dbReference type="ARBA" id="ARBA00022801"/>
    </source>
</evidence>
<dbReference type="Pfam" id="PF02129">
    <property type="entry name" value="Peptidase_S15"/>
    <property type="match status" value="1"/>
</dbReference>
<dbReference type="NCBIfam" id="TIGR00976">
    <property type="entry name" value="CocE_NonD"/>
    <property type="match status" value="2"/>
</dbReference>
<gene>
    <name evidence="3" type="ORF">GWK09_07675</name>
</gene>
<dbReference type="Gene3D" id="1.10.3020.10">
    <property type="entry name" value="alpha-amino acid ester hydrolase ( Helical cap domain)"/>
    <property type="match status" value="1"/>
</dbReference>
<dbReference type="InterPro" id="IPR050585">
    <property type="entry name" value="Xaa-Pro_dipeptidyl-ppase/CocE"/>
</dbReference>
<evidence type="ECO:0000259" key="2">
    <source>
        <dbReference type="SMART" id="SM00939"/>
    </source>
</evidence>
<dbReference type="InterPro" id="IPR000383">
    <property type="entry name" value="Xaa-Pro-like_dom"/>
</dbReference>
<dbReference type="SMART" id="SM00939">
    <property type="entry name" value="PepX_C"/>
    <property type="match status" value="1"/>
</dbReference>
<dbReference type="InterPro" id="IPR008979">
    <property type="entry name" value="Galactose-bd-like_sf"/>
</dbReference>
<reference evidence="3 4" key="1">
    <citation type="submission" date="2020-01" db="EMBL/GenBank/DDBJ databases">
        <title>Muriicola jejuensis KCTC 22299.</title>
        <authorList>
            <person name="Wang G."/>
        </authorList>
    </citation>
    <scope>NUCLEOTIDE SEQUENCE [LARGE SCALE GENOMIC DNA]</scope>
    <source>
        <strain evidence="3 4">KCTC 22299</strain>
    </source>
</reference>
<proteinExistence type="predicted"/>
<dbReference type="Gene3D" id="3.40.50.1820">
    <property type="entry name" value="alpha/beta hydrolase"/>
    <property type="match status" value="1"/>
</dbReference>
<dbReference type="InterPro" id="IPR013736">
    <property type="entry name" value="Xaa-Pro_dipept_C"/>
</dbReference>
<dbReference type="Pfam" id="PF08530">
    <property type="entry name" value="PepX_C"/>
    <property type="match status" value="1"/>
</dbReference>
<dbReference type="SUPFAM" id="SSF53474">
    <property type="entry name" value="alpha/beta-Hydrolases"/>
    <property type="match status" value="1"/>
</dbReference>
<keyword evidence="4" id="KW-1185">Reference proteome</keyword>
<dbReference type="Proteomes" id="UP000468443">
    <property type="component" value="Unassembled WGS sequence"/>
</dbReference>
<dbReference type="SUPFAM" id="SSF49785">
    <property type="entry name" value="Galactose-binding domain-like"/>
    <property type="match status" value="1"/>
</dbReference>
<name>A0A6P0UCS4_9FLAO</name>
<sequence>MYYRKSFPFILLLALLFMSCGPDQEREVPAIRELFIEMPDGVKLAADLYLPPDYDPSLRYPIILEYLPYRKDEQRASRYGVFNYFVQRGYLVARVDIRGTGRSDGEIVPYEYSEQELDDGEEVIRYLSGSDFSNGNVAVFGISWGGFNALQLAMRKPPGLKTIVSLMSTDDLYEDDVHYMDGILHVDAYEIGRDMDNAFPASPDFELDSAYFHDRFLSDPWFLKYKKQQGDGPFWNRASLDGNYDGFTMPTFLIAGLYDGYRDLVERFFNQTHGPKRAIIGPFNHTWPHTADPPPAVEWRKEVVDWLNIWMLPPTRDQRQKEYPELIFYQRDYHIPGTELGNIPGKWKVVDSWDQFKRDSLELRLVSEGSRLSEQMPGDIRGDTLQSLASDGIEGGGPVMWWGDWPPDQAAFDKKCLVYDLEVSEEISITGYPRLKLCVQSETDHVNWVVRLNDVAPDGRSTLVTGGAFNSTHRVSASSPGPSPVGEVYCMEIDLHWTTWNFQPGHRLRIAISNAQWPMFWPTPSLGRNLVLTGGTEGSRLLLPLMPEGAKDGYAWEEISPDPELPEFKRLSSGTSSGFAEVSRVAYDSITRIRSVIAINQWEEAFPWGVYENHESITHRTSDLDPANTSVEAGYDVVIRLPNRTIALETQLKFSSDADSFYYDYRRAIRENGTVLKTAIWNEHIGRDHQ</sequence>
<dbReference type="InterPro" id="IPR029058">
    <property type="entry name" value="AB_hydrolase_fold"/>
</dbReference>
<feature type="domain" description="Xaa-Pro dipeptidyl-peptidase C-terminal" evidence="2">
    <location>
        <begin position="304"/>
        <end position="542"/>
    </location>
</feature>
<organism evidence="3 4">
    <name type="scientific">Muriicola jejuensis</name>
    <dbReference type="NCBI Taxonomy" id="504488"/>
    <lineage>
        <taxon>Bacteria</taxon>
        <taxon>Pseudomonadati</taxon>
        <taxon>Bacteroidota</taxon>
        <taxon>Flavobacteriia</taxon>
        <taxon>Flavobacteriales</taxon>
        <taxon>Flavobacteriaceae</taxon>
        <taxon>Muriicola</taxon>
    </lineage>
</organism>
<dbReference type="GO" id="GO:0008239">
    <property type="term" value="F:dipeptidyl-peptidase activity"/>
    <property type="evidence" value="ECO:0007669"/>
    <property type="project" value="InterPro"/>
</dbReference>
<dbReference type="EMBL" id="JAABOP010000001">
    <property type="protein sequence ID" value="NER10392.1"/>
    <property type="molecule type" value="Genomic_DNA"/>
</dbReference>